<keyword evidence="2" id="KW-1133">Transmembrane helix</keyword>
<dbReference type="CDD" id="cd00063">
    <property type="entry name" value="FN3"/>
    <property type="match status" value="1"/>
</dbReference>
<dbReference type="GO" id="GO:0003993">
    <property type="term" value="F:acid phosphatase activity"/>
    <property type="evidence" value="ECO:0007669"/>
    <property type="project" value="InterPro"/>
</dbReference>
<dbReference type="InterPro" id="IPR018247">
    <property type="entry name" value="EF_Hand_1_Ca_BS"/>
</dbReference>
<organism evidence="3 4">
    <name type="scientific">Candidatus Gottesmanbacteria bacterium GW2011_GWA2_42_18</name>
    <dbReference type="NCBI Taxonomy" id="1618442"/>
    <lineage>
        <taxon>Bacteria</taxon>
        <taxon>Candidatus Gottesmaniibacteriota</taxon>
    </lineage>
</organism>
<feature type="region of interest" description="Disordered" evidence="1">
    <location>
        <begin position="148"/>
        <end position="167"/>
    </location>
</feature>
<keyword evidence="2" id="KW-0472">Membrane</keyword>
<evidence type="ECO:0000313" key="3">
    <source>
        <dbReference type="EMBL" id="KKS48008.1"/>
    </source>
</evidence>
<dbReference type="GO" id="GO:0046872">
    <property type="term" value="F:metal ion binding"/>
    <property type="evidence" value="ECO:0007669"/>
    <property type="project" value="InterPro"/>
</dbReference>
<comment type="caution">
    <text evidence="3">The sequence shown here is derived from an EMBL/GenBank/DDBJ whole genome shotgun (WGS) entry which is preliminary data.</text>
</comment>
<dbReference type="SUPFAM" id="SSF49363">
    <property type="entry name" value="Purple acid phosphatase, N-terminal domain"/>
    <property type="match status" value="1"/>
</dbReference>
<evidence type="ECO:0000256" key="2">
    <source>
        <dbReference type="SAM" id="Phobius"/>
    </source>
</evidence>
<dbReference type="InterPro" id="IPR008963">
    <property type="entry name" value="Purple_acid_Pase-like_N"/>
</dbReference>
<protein>
    <submittedName>
        <fullName evidence="3">Fibronectin type III domain protein</fullName>
    </submittedName>
</protein>
<dbReference type="PROSITE" id="PS00018">
    <property type="entry name" value="EF_HAND_1"/>
    <property type="match status" value="1"/>
</dbReference>
<name>A0A0G1CED6_9BACT</name>
<sequence length="219" mass="23334">MNLGSFQKRTKYILLAVISIFIIVVTIFLGKGASEYFASASDCPVSNVRSENVGPNSAVIKWDSDEENQGRLEYGTNSVSLTFNSPEPAAQTRHTLPLTLLTPNTIYYYLVSVGNIRCDSSGQKCEGESCVPYSFTTASIGIPEGTVETIPTRSASPSAEGKDSPAPTSSLTLFCKAVQANIGKNSSVAAEWASIKTYDIDGNGIINGLDVVKCQKSGK</sequence>
<gene>
    <name evidence="3" type="ORF">UV09_C0001G0040</name>
</gene>
<evidence type="ECO:0000256" key="1">
    <source>
        <dbReference type="SAM" id="MobiDB-lite"/>
    </source>
</evidence>
<evidence type="ECO:0000313" key="4">
    <source>
        <dbReference type="Proteomes" id="UP000034320"/>
    </source>
</evidence>
<dbReference type="AlphaFoldDB" id="A0A0G1CED6"/>
<reference evidence="3 4" key="1">
    <citation type="journal article" date="2015" name="Nature">
        <title>rRNA introns, odd ribosomes, and small enigmatic genomes across a large radiation of phyla.</title>
        <authorList>
            <person name="Brown C.T."/>
            <person name="Hug L.A."/>
            <person name="Thomas B.C."/>
            <person name="Sharon I."/>
            <person name="Castelle C.J."/>
            <person name="Singh A."/>
            <person name="Wilkins M.J."/>
            <person name="Williams K.H."/>
            <person name="Banfield J.F."/>
        </authorList>
    </citation>
    <scope>NUCLEOTIDE SEQUENCE [LARGE SCALE GENOMIC DNA]</scope>
</reference>
<proteinExistence type="predicted"/>
<dbReference type="EMBL" id="LCDD01000001">
    <property type="protein sequence ID" value="KKS48008.1"/>
    <property type="molecule type" value="Genomic_DNA"/>
</dbReference>
<keyword evidence="2" id="KW-0812">Transmembrane</keyword>
<accession>A0A0G1CED6</accession>
<dbReference type="Proteomes" id="UP000034320">
    <property type="component" value="Unassembled WGS sequence"/>
</dbReference>
<feature type="transmembrane region" description="Helical" evidence="2">
    <location>
        <begin position="12"/>
        <end position="30"/>
    </location>
</feature>
<dbReference type="InterPro" id="IPR003961">
    <property type="entry name" value="FN3_dom"/>
</dbReference>